<dbReference type="EMBL" id="CARXXK010000001">
    <property type="protein sequence ID" value="CAI6346374.1"/>
    <property type="molecule type" value="Genomic_DNA"/>
</dbReference>
<accession>A0AAV0VQ37</accession>
<dbReference type="PANTHER" id="PTHR46586">
    <property type="entry name" value="ANKYRIN REPEAT-CONTAINING PROTEIN"/>
    <property type="match status" value="1"/>
</dbReference>
<dbReference type="PANTHER" id="PTHR46586:SF3">
    <property type="entry name" value="ANKYRIN REPEAT-CONTAINING PROTEIN"/>
    <property type="match status" value="1"/>
</dbReference>
<organism evidence="1 2">
    <name type="scientific">Macrosiphum euphorbiae</name>
    <name type="common">potato aphid</name>
    <dbReference type="NCBI Taxonomy" id="13131"/>
    <lineage>
        <taxon>Eukaryota</taxon>
        <taxon>Metazoa</taxon>
        <taxon>Ecdysozoa</taxon>
        <taxon>Arthropoda</taxon>
        <taxon>Hexapoda</taxon>
        <taxon>Insecta</taxon>
        <taxon>Pterygota</taxon>
        <taxon>Neoptera</taxon>
        <taxon>Paraneoptera</taxon>
        <taxon>Hemiptera</taxon>
        <taxon>Sternorrhyncha</taxon>
        <taxon>Aphidomorpha</taxon>
        <taxon>Aphidoidea</taxon>
        <taxon>Aphididae</taxon>
        <taxon>Macrosiphini</taxon>
        <taxon>Macrosiphum</taxon>
    </lineage>
</organism>
<proteinExistence type="predicted"/>
<protein>
    <submittedName>
        <fullName evidence="1">Uncharacterized protein</fullName>
    </submittedName>
</protein>
<dbReference type="Gene3D" id="1.25.40.20">
    <property type="entry name" value="Ankyrin repeat-containing domain"/>
    <property type="match status" value="1"/>
</dbReference>
<evidence type="ECO:0000313" key="1">
    <source>
        <dbReference type="EMBL" id="CAI6346374.1"/>
    </source>
</evidence>
<dbReference type="InterPro" id="IPR052050">
    <property type="entry name" value="SecEffector_AnkRepeat"/>
</dbReference>
<dbReference type="SUPFAM" id="SSF140860">
    <property type="entry name" value="Pseudo ankyrin repeat-like"/>
    <property type="match status" value="1"/>
</dbReference>
<evidence type="ECO:0000313" key="2">
    <source>
        <dbReference type="Proteomes" id="UP001160148"/>
    </source>
</evidence>
<gene>
    <name evidence="1" type="ORF">MEUPH1_LOCUS3289</name>
</gene>
<reference evidence="1 2" key="1">
    <citation type="submission" date="2023-01" db="EMBL/GenBank/DDBJ databases">
        <authorList>
            <person name="Whitehead M."/>
        </authorList>
    </citation>
    <scope>NUCLEOTIDE SEQUENCE [LARGE SCALE GENOMIC DNA]</scope>
</reference>
<dbReference type="InterPro" id="IPR036770">
    <property type="entry name" value="Ankyrin_rpt-contain_sf"/>
</dbReference>
<dbReference type="Proteomes" id="UP001160148">
    <property type="component" value="Unassembled WGS sequence"/>
</dbReference>
<keyword evidence="2" id="KW-1185">Reference proteome</keyword>
<name>A0AAV0VQ37_9HEMI</name>
<sequence>MDNARTYQVPSLLKTAYYACNQIDRDRFDSLDVPDVDLRSCCESLFEILKIPKSQNEDSDRRTMILRSHFSFTDKIYKTCEEAESHGHINCLKLAREIGLPWDEWSRVPSDKPCDRTARLGYLECLKYARENGCFWDEETCRYAAENGHMDCLVYARENGCPWDEKTCSSAAENGHMDCLVYARENGCPWDERTCSNAAENGHLDCLVYARKNGCPWDEQTCSSAAENGHMDCLVYARENGCPWDELTCYKAASGGHFDCSQANWRKHHSPNCSGAPKNHLREIALFYIYEQSFFCCNYTKNLFLYNNNT</sequence>
<comment type="caution">
    <text evidence="1">The sequence shown here is derived from an EMBL/GenBank/DDBJ whole genome shotgun (WGS) entry which is preliminary data.</text>
</comment>
<dbReference type="AlphaFoldDB" id="A0AAV0VQ37"/>